<evidence type="ECO:0000259" key="5">
    <source>
        <dbReference type="Pfam" id="PF00535"/>
    </source>
</evidence>
<dbReference type="PANTHER" id="PTHR43179">
    <property type="entry name" value="RHAMNOSYLTRANSFERASE WBBL"/>
    <property type="match status" value="1"/>
</dbReference>
<evidence type="ECO:0000313" key="6">
    <source>
        <dbReference type="EMBL" id="MFC6784607.1"/>
    </source>
</evidence>
<comment type="caution">
    <text evidence="6">The sequence shown here is derived from an EMBL/GenBank/DDBJ whole genome shotgun (WGS) entry which is preliminary data.</text>
</comment>
<dbReference type="RefSeq" id="WP_284063786.1">
    <property type="nucleotide sequence ID" value="NZ_CP126159.1"/>
</dbReference>
<dbReference type="Proteomes" id="UP001596443">
    <property type="component" value="Unassembled WGS sequence"/>
</dbReference>
<sequence length="277" mass="31370">MVELSVVVPTLKSREDVESVRYLARGTFDDYEVLLQDESPVTCARNEGIRRASAEKIVFLDDDSRPARDYLDHASAVLDEAPAYAGRTVHPREDLFSRHFTPHYHDGIEAASVDCFWGCNMGVRREVFETVGGWDEGMRWGHEEKELADRVRSAFEIRYDPRVAVEHPYADSVLEYWNKQYRLETQTPYYWRRRGLTAGECARRIADDALDPRAYLRTDAVATGVQIGARFANTAGRIVGLVSILGPRSTTGDVPAFEPRDPDDAEEVERSRRSPAG</sequence>
<dbReference type="SUPFAM" id="SSF53448">
    <property type="entry name" value="Nucleotide-diphospho-sugar transferases"/>
    <property type="match status" value="1"/>
</dbReference>
<reference evidence="6 7" key="1">
    <citation type="journal article" date="2019" name="Int. J. Syst. Evol. Microbiol.">
        <title>The Global Catalogue of Microorganisms (GCM) 10K type strain sequencing project: providing services to taxonomists for standard genome sequencing and annotation.</title>
        <authorList>
            <consortium name="The Broad Institute Genomics Platform"/>
            <consortium name="The Broad Institute Genome Sequencing Center for Infectious Disease"/>
            <person name="Wu L."/>
            <person name="Ma J."/>
        </authorList>
    </citation>
    <scope>NUCLEOTIDE SEQUENCE [LARGE SCALE GENOMIC DNA]</scope>
    <source>
        <strain evidence="6 7">SYNS20</strain>
    </source>
</reference>
<dbReference type="AlphaFoldDB" id="A0ABD5T5C3"/>
<evidence type="ECO:0000256" key="3">
    <source>
        <dbReference type="ARBA" id="ARBA00022679"/>
    </source>
</evidence>
<evidence type="ECO:0000256" key="2">
    <source>
        <dbReference type="ARBA" id="ARBA00022676"/>
    </source>
</evidence>
<dbReference type="InterPro" id="IPR029044">
    <property type="entry name" value="Nucleotide-diphossugar_trans"/>
</dbReference>
<dbReference type="PANTHER" id="PTHR43179:SF12">
    <property type="entry name" value="GALACTOFURANOSYLTRANSFERASE GLFT2"/>
    <property type="match status" value="1"/>
</dbReference>
<dbReference type="Pfam" id="PF00535">
    <property type="entry name" value="Glycos_transf_2"/>
    <property type="match status" value="1"/>
</dbReference>
<evidence type="ECO:0000256" key="1">
    <source>
        <dbReference type="ARBA" id="ARBA00006739"/>
    </source>
</evidence>
<evidence type="ECO:0000256" key="4">
    <source>
        <dbReference type="SAM" id="MobiDB-lite"/>
    </source>
</evidence>
<keyword evidence="7" id="KW-1185">Reference proteome</keyword>
<feature type="region of interest" description="Disordered" evidence="4">
    <location>
        <begin position="251"/>
        <end position="277"/>
    </location>
</feature>
<organism evidence="6 7">
    <name type="scientific">Halobaculum halobium</name>
    <dbReference type="NCBI Taxonomy" id="3032281"/>
    <lineage>
        <taxon>Archaea</taxon>
        <taxon>Methanobacteriati</taxon>
        <taxon>Methanobacteriota</taxon>
        <taxon>Stenosarchaea group</taxon>
        <taxon>Halobacteria</taxon>
        <taxon>Halobacteriales</taxon>
        <taxon>Haloferacaceae</taxon>
        <taxon>Halobaculum</taxon>
    </lineage>
</organism>
<accession>A0ABD5T5C3</accession>
<comment type="similarity">
    <text evidence="1">Belongs to the glycosyltransferase 2 family.</text>
</comment>
<dbReference type="GeneID" id="81211323"/>
<keyword evidence="3" id="KW-0808">Transferase</keyword>
<dbReference type="EMBL" id="JBHSWX010000001">
    <property type="protein sequence ID" value="MFC6784607.1"/>
    <property type="molecule type" value="Genomic_DNA"/>
</dbReference>
<proteinExistence type="inferred from homology"/>
<keyword evidence="2" id="KW-0328">Glycosyltransferase</keyword>
<feature type="domain" description="Glycosyltransferase 2-like" evidence="5">
    <location>
        <begin position="44"/>
        <end position="131"/>
    </location>
</feature>
<feature type="compositionally biased region" description="Basic and acidic residues" evidence="4">
    <location>
        <begin position="258"/>
        <end position="277"/>
    </location>
</feature>
<gene>
    <name evidence="6" type="ORF">ACFQFD_00980</name>
</gene>
<name>A0ABD5T5C3_9EURY</name>
<dbReference type="Gene3D" id="3.90.550.10">
    <property type="entry name" value="Spore Coat Polysaccharide Biosynthesis Protein SpsA, Chain A"/>
    <property type="match status" value="1"/>
</dbReference>
<dbReference type="InterPro" id="IPR001173">
    <property type="entry name" value="Glyco_trans_2-like"/>
</dbReference>
<evidence type="ECO:0000313" key="7">
    <source>
        <dbReference type="Proteomes" id="UP001596443"/>
    </source>
</evidence>
<dbReference type="GO" id="GO:0016757">
    <property type="term" value="F:glycosyltransferase activity"/>
    <property type="evidence" value="ECO:0007669"/>
    <property type="project" value="UniProtKB-KW"/>
</dbReference>
<protein>
    <submittedName>
        <fullName evidence="6">Glycosyltransferase family 2 protein</fullName>
    </submittedName>
</protein>